<accession>A0A8S1DPG5</accession>
<proteinExistence type="predicted"/>
<sequence length="156" mass="17576">MSRPFWPYWILYNKAAVDVPLDKLVPCSPNNPIPSYVVGVFNQLTTHPQPGYAYYNGRSFSCGYFIVETQKVLVSDHYYFLAGGNVSFRPNKQVPEDQWFKVGTTKDNKPVYIGTVYTGTEEICGPVIDGVCNAAFKGLLRYPESENYKVLALNAE</sequence>
<name>A0A8S1DPG5_9INSE</name>
<evidence type="ECO:0000313" key="1">
    <source>
        <dbReference type="EMBL" id="CAB3384280.1"/>
    </source>
</evidence>
<evidence type="ECO:0000313" key="2">
    <source>
        <dbReference type="Proteomes" id="UP000494165"/>
    </source>
</evidence>
<dbReference type="AlphaFoldDB" id="A0A8S1DPG5"/>
<reference evidence="1 2" key="1">
    <citation type="submission" date="2020-04" db="EMBL/GenBank/DDBJ databases">
        <authorList>
            <person name="Alioto T."/>
            <person name="Alioto T."/>
            <person name="Gomez Garrido J."/>
        </authorList>
    </citation>
    <scope>NUCLEOTIDE SEQUENCE [LARGE SCALE GENOMIC DNA]</scope>
</reference>
<protein>
    <submittedName>
        <fullName evidence="1">Uncharacterized protein</fullName>
    </submittedName>
</protein>
<dbReference type="EMBL" id="CADEPI010000344">
    <property type="protein sequence ID" value="CAB3384280.1"/>
    <property type="molecule type" value="Genomic_DNA"/>
</dbReference>
<gene>
    <name evidence="1" type="ORF">CLODIP_2_CD12039</name>
</gene>
<organism evidence="1 2">
    <name type="scientific">Cloeon dipterum</name>
    <dbReference type="NCBI Taxonomy" id="197152"/>
    <lineage>
        <taxon>Eukaryota</taxon>
        <taxon>Metazoa</taxon>
        <taxon>Ecdysozoa</taxon>
        <taxon>Arthropoda</taxon>
        <taxon>Hexapoda</taxon>
        <taxon>Insecta</taxon>
        <taxon>Pterygota</taxon>
        <taxon>Palaeoptera</taxon>
        <taxon>Ephemeroptera</taxon>
        <taxon>Pisciforma</taxon>
        <taxon>Baetidae</taxon>
        <taxon>Cloeon</taxon>
    </lineage>
</organism>
<dbReference type="Proteomes" id="UP000494165">
    <property type="component" value="Unassembled WGS sequence"/>
</dbReference>
<keyword evidence="2" id="KW-1185">Reference proteome</keyword>
<comment type="caution">
    <text evidence="1">The sequence shown here is derived from an EMBL/GenBank/DDBJ whole genome shotgun (WGS) entry which is preliminary data.</text>
</comment>